<sequence length="390" mass="40519">MKRIHSNSEVHQKRRGIAILWLIIWGSLFLTFFCVVLEIATLWQAQVEVQNALDSAALAAVKEWGEGGTGATQIPRDAGVAYTEANPILGVVFTPNTNYTPPGPGNPNGNASNTGNFVFGAIDTTTDPITFNGNAEASCAAGDVTITITDNTAGGTVIPGSIRLSFDAGTNLAIDSIAFTLPTKTMGPPSAFAYFNALTPPQVDTTGGSFSGVDVDPTNPGPPNWVCPNPNGDVCFTFADPLAPNQFQTVQINFDGNSFTELDFLHFGVSTNQLSPSGYPAPYPGSLGDAWGEYGVTAEVTFRNTISNVTSTASTVFVNVPAANTSEATLTGGGAGGFPAVIAQTTVPVNGFCSQLFGVNFLNASASSIAYYDCGTGRAALVSVDNVIFP</sequence>
<evidence type="ECO:0000313" key="3">
    <source>
        <dbReference type="EMBL" id="QDT41461.1"/>
    </source>
</evidence>
<feature type="transmembrane region" description="Helical" evidence="1">
    <location>
        <begin position="20"/>
        <end position="43"/>
    </location>
</feature>
<protein>
    <recommendedName>
        <fullName evidence="2">Putative Flp pilus-assembly TadG-like N-terminal domain-containing protein</fullName>
    </recommendedName>
</protein>
<feature type="domain" description="Putative Flp pilus-assembly TadG-like N-terminal" evidence="2">
    <location>
        <begin position="17"/>
        <end position="61"/>
    </location>
</feature>
<organism evidence="3 4">
    <name type="scientific">Gimesia alba</name>
    <dbReference type="NCBI Taxonomy" id="2527973"/>
    <lineage>
        <taxon>Bacteria</taxon>
        <taxon>Pseudomonadati</taxon>
        <taxon>Planctomycetota</taxon>
        <taxon>Planctomycetia</taxon>
        <taxon>Planctomycetales</taxon>
        <taxon>Planctomycetaceae</taxon>
        <taxon>Gimesia</taxon>
    </lineage>
</organism>
<evidence type="ECO:0000259" key="2">
    <source>
        <dbReference type="Pfam" id="PF13400"/>
    </source>
</evidence>
<dbReference type="OrthoDB" id="265634at2"/>
<dbReference type="Pfam" id="PF13400">
    <property type="entry name" value="Tad"/>
    <property type="match status" value="1"/>
</dbReference>
<gene>
    <name evidence="3" type="ORF">Pan241w_15220</name>
</gene>
<evidence type="ECO:0000256" key="1">
    <source>
        <dbReference type="SAM" id="Phobius"/>
    </source>
</evidence>
<keyword evidence="4" id="KW-1185">Reference proteome</keyword>
<dbReference type="Proteomes" id="UP000317171">
    <property type="component" value="Chromosome"/>
</dbReference>
<dbReference type="AlphaFoldDB" id="A0A517RC44"/>
<dbReference type="KEGG" id="gaz:Pan241w_15220"/>
<dbReference type="RefSeq" id="WP_145213065.1">
    <property type="nucleotide sequence ID" value="NZ_CP036269.1"/>
</dbReference>
<keyword evidence="1" id="KW-1133">Transmembrane helix</keyword>
<name>A0A517RC44_9PLAN</name>
<reference evidence="3 4" key="1">
    <citation type="submission" date="2019-02" db="EMBL/GenBank/DDBJ databases">
        <title>Deep-cultivation of Planctomycetes and their phenomic and genomic characterization uncovers novel biology.</title>
        <authorList>
            <person name="Wiegand S."/>
            <person name="Jogler M."/>
            <person name="Boedeker C."/>
            <person name="Pinto D."/>
            <person name="Vollmers J."/>
            <person name="Rivas-Marin E."/>
            <person name="Kohn T."/>
            <person name="Peeters S.H."/>
            <person name="Heuer A."/>
            <person name="Rast P."/>
            <person name="Oberbeckmann S."/>
            <person name="Bunk B."/>
            <person name="Jeske O."/>
            <person name="Meyerdierks A."/>
            <person name="Storesund J.E."/>
            <person name="Kallscheuer N."/>
            <person name="Luecker S."/>
            <person name="Lage O.M."/>
            <person name="Pohl T."/>
            <person name="Merkel B.J."/>
            <person name="Hornburger P."/>
            <person name="Mueller R.-W."/>
            <person name="Bruemmer F."/>
            <person name="Labrenz M."/>
            <person name="Spormann A.M."/>
            <person name="Op den Camp H."/>
            <person name="Overmann J."/>
            <person name="Amann R."/>
            <person name="Jetten M.S.M."/>
            <person name="Mascher T."/>
            <person name="Medema M.H."/>
            <person name="Devos D.P."/>
            <person name="Kaster A.-K."/>
            <person name="Ovreas L."/>
            <person name="Rohde M."/>
            <person name="Galperin M.Y."/>
            <person name="Jogler C."/>
        </authorList>
    </citation>
    <scope>NUCLEOTIDE SEQUENCE [LARGE SCALE GENOMIC DNA]</scope>
    <source>
        <strain evidence="3 4">Pan241w</strain>
    </source>
</reference>
<dbReference type="EMBL" id="CP036269">
    <property type="protein sequence ID" value="QDT41461.1"/>
    <property type="molecule type" value="Genomic_DNA"/>
</dbReference>
<keyword evidence="1" id="KW-0472">Membrane</keyword>
<accession>A0A517RC44</accession>
<evidence type="ECO:0000313" key="4">
    <source>
        <dbReference type="Proteomes" id="UP000317171"/>
    </source>
</evidence>
<keyword evidence="1" id="KW-0812">Transmembrane</keyword>
<proteinExistence type="predicted"/>
<dbReference type="InterPro" id="IPR028087">
    <property type="entry name" value="Tad_N"/>
</dbReference>